<proteinExistence type="predicted"/>
<evidence type="ECO:0000313" key="2">
    <source>
        <dbReference type="EMBL" id="TGO74812.1"/>
    </source>
</evidence>
<evidence type="ECO:0000313" key="3">
    <source>
        <dbReference type="Proteomes" id="UP000297229"/>
    </source>
</evidence>
<name>A0A4Z1JUC4_9HELO</name>
<keyword evidence="1" id="KW-0812">Transmembrane</keyword>
<sequence>MSAFQRSVKSRVVLAVDNSYRGQPTIPNGAKLWSVAIDSLDDGYAYNFTVTRSIEVRYLRVDYARLRSAFSLKRLGSYTNSVDVDGDVTFVANSLCVALQRFMYNGSHRIRGATLPVGIWIKFDDGPSIHFNTTLNVEAGPTYGSLFPGPSPLDLHRFIDMAILSMNIEIPSLIPKQVDQDVASIENKLIEVAPISDKSYRALGPESSLFDAYPSPRSCSWTRDKAIARMLLHGQQPNDGNSKVLVIGKDESMRVVCALRAEDVDVRFLEFDGICYRGSQKIEEFNYSQTGDYKFKGQQYDMVFINKPSSTNHAVDARQKCELISSLRKACKVKGLIILSVRSMPTISGVFDIIEIPDQSAIDEEAILSFRNTLGGTLDREDPLNCVILATVYVTYDGANTRYRLNPPDHPIYSEFFPKLSDESYHLICKRNQWSDILLARSYLTAAFQRTSTKHVRQAENPLQCYAALKVGAPSPLPIGLERIFHPSSADSIQILPPSFFSRTPRFLEMVEARYDELLDLCDISEIDAPQKIISQFLGSGSTALLYNLSKFHDMLIKSDDDDESKDYDRVLPFAAMAVLCSVSFFCILRMYLCAYNVILNTSLNAWDLQDLLWRLTAFGTWEEKRWYMVMKFQQIFEPSVSINPDDSE</sequence>
<dbReference type="OrthoDB" id="3484056at2759"/>
<dbReference type="Proteomes" id="UP000297229">
    <property type="component" value="Unassembled WGS sequence"/>
</dbReference>
<gene>
    <name evidence="2" type="ORF">BELL_0255g00150</name>
</gene>
<comment type="caution">
    <text evidence="2">The sequence shown here is derived from an EMBL/GenBank/DDBJ whole genome shotgun (WGS) entry which is preliminary data.</text>
</comment>
<keyword evidence="1" id="KW-0472">Membrane</keyword>
<dbReference type="AlphaFoldDB" id="A0A4Z1JUC4"/>
<keyword evidence="3" id="KW-1185">Reference proteome</keyword>
<protein>
    <submittedName>
        <fullName evidence="2">Uncharacterized protein</fullName>
    </submittedName>
</protein>
<reference evidence="2 3" key="1">
    <citation type="submission" date="2017-12" db="EMBL/GenBank/DDBJ databases">
        <title>Comparative genomics of Botrytis spp.</title>
        <authorList>
            <person name="Valero-Jimenez C.A."/>
            <person name="Tapia P."/>
            <person name="Veloso J."/>
            <person name="Silva-Moreno E."/>
            <person name="Staats M."/>
            <person name="Valdes J.H."/>
            <person name="Van Kan J.A.L."/>
        </authorList>
    </citation>
    <scope>NUCLEOTIDE SEQUENCE [LARGE SCALE GENOMIC DNA]</scope>
    <source>
        <strain evidence="2 3">Be9601</strain>
    </source>
</reference>
<keyword evidence="1" id="KW-1133">Transmembrane helix</keyword>
<evidence type="ECO:0000256" key="1">
    <source>
        <dbReference type="SAM" id="Phobius"/>
    </source>
</evidence>
<feature type="transmembrane region" description="Helical" evidence="1">
    <location>
        <begin position="571"/>
        <end position="593"/>
    </location>
</feature>
<dbReference type="EMBL" id="PQXM01000254">
    <property type="protein sequence ID" value="TGO74812.1"/>
    <property type="molecule type" value="Genomic_DNA"/>
</dbReference>
<accession>A0A4Z1JUC4</accession>
<organism evidence="2 3">
    <name type="scientific">Botrytis elliptica</name>
    <dbReference type="NCBI Taxonomy" id="278938"/>
    <lineage>
        <taxon>Eukaryota</taxon>
        <taxon>Fungi</taxon>
        <taxon>Dikarya</taxon>
        <taxon>Ascomycota</taxon>
        <taxon>Pezizomycotina</taxon>
        <taxon>Leotiomycetes</taxon>
        <taxon>Helotiales</taxon>
        <taxon>Sclerotiniaceae</taxon>
        <taxon>Botrytis</taxon>
    </lineage>
</organism>